<evidence type="ECO:0000313" key="1">
    <source>
        <dbReference type="EMBL" id="MFF5291298.1"/>
    </source>
</evidence>
<dbReference type="InterPro" id="IPR007445">
    <property type="entry name" value="PilO"/>
</dbReference>
<name>A0ABW6WDA6_9ACTN</name>
<dbReference type="RefSeq" id="WP_020514144.1">
    <property type="nucleotide sequence ID" value="NZ_JBIAZU010000003.1"/>
</dbReference>
<comment type="caution">
    <text evidence="1">The sequence shown here is derived from an EMBL/GenBank/DDBJ whole genome shotgun (WGS) entry which is preliminary data.</text>
</comment>
<dbReference type="Pfam" id="PF04350">
    <property type="entry name" value="PilO"/>
    <property type="match status" value="1"/>
</dbReference>
<dbReference type="EMBL" id="JBIAZU010000003">
    <property type="protein sequence ID" value="MFF5291298.1"/>
    <property type="molecule type" value="Genomic_DNA"/>
</dbReference>
<protein>
    <submittedName>
        <fullName evidence="1">Type 4a pilus biogenesis protein PilO</fullName>
    </submittedName>
</protein>
<sequence length="189" mass="19565">MKIRADRLWLLGGLFGVLVIVAAAYLLAIKPIYADKADKEGQADDQDVALVQLRHQLSDLTAKSKNIATYTAQKNANAAAMPTTYDIPNFLRALQSSGTAVGVTVSGIAVSPPAKFGASAVIVAVPITLTATGTAANLSKFLNRLQIVQSRAVLVNSVNLGAGDSAGTMSANLSIDAFCRKSTTCVAAS</sequence>
<keyword evidence="2" id="KW-1185">Reference proteome</keyword>
<dbReference type="InterPro" id="IPR014717">
    <property type="entry name" value="Transl_elong_EF1B/ribsomal_bS6"/>
</dbReference>
<accession>A0ABW6WDA6</accession>
<evidence type="ECO:0000313" key="2">
    <source>
        <dbReference type="Proteomes" id="UP001602245"/>
    </source>
</evidence>
<gene>
    <name evidence="1" type="primary">pilO</name>
    <name evidence="1" type="ORF">ACFY35_17795</name>
</gene>
<proteinExistence type="predicted"/>
<dbReference type="Gene3D" id="3.30.70.60">
    <property type="match status" value="1"/>
</dbReference>
<dbReference type="Proteomes" id="UP001602245">
    <property type="component" value="Unassembled WGS sequence"/>
</dbReference>
<organism evidence="1 2">
    <name type="scientific">Paractinoplanes globisporus</name>
    <dbReference type="NCBI Taxonomy" id="113565"/>
    <lineage>
        <taxon>Bacteria</taxon>
        <taxon>Bacillati</taxon>
        <taxon>Actinomycetota</taxon>
        <taxon>Actinomycetes</taxon>
        <taxon>Micromonosporales</taxon>
        <taxon>Micromonosporaceae</taxon>
        <taxon>Paractinoplanes</taxon>
    </lineage>
</organism>
<reference evidence="1 2" key="1">
    <citation type="submission" date="2024-10" db="EMBL/GenBank/DDBJ databases">
        <title>The Natural Products Discovery Center: Release of the First 8490 Sequenced Strains for Exploring Actinobacteria Biosynthetic Diversity.</title>
        <authorList>
            <person name="Kalkreuter E."/>
            <person name="Kautsar S.A."/>
            <person name="Yang D."/>
            <person name="Bader C.D."/>
            <person name="Teijaro C.N."/>
            <person name="Fluegel L."/>
            <person name="Davis C.M."/>
            <person name="Simpson J.R."/>
            <person name="Lauterbach L."/>
            <person name="Steele A.D."/>
            <person name="Gui C."/>
            <person name="Meng S."/>
            <person name="Li G."/>
            <person name="Viehrig K."/>
            <person name="Ye F."/>
            <person name="Su P."/>
            <person name="Kiefer A.F."/>
            <person name="Nichols A."/>
            <person name="Cepeda A.J."/>
            <person name="Yan W."/>
            <person name="Fan B."/>
            <person name="Jiang Y."/>
            <person name="Adhikari A."/>
            <person name="Zheng C.-J."/>
            <person name="Schuster L."/>
            <person name="Cowan T.M."/>
            <person name="Smanski M.J."/>
            <person name="Chevrette M.G."/>
            <person name="De Carvalho L.P.S."/>
            <person name="Shen B."/>
        </authorList>
    </citation>
    <scope>NUCLEOTIDE SEQUENCE [LARGE SCALE GENOMIC DNA]</scope>
    <source>
        <strain evidence="1 2">NPDC000087</strain>
    </source>
</reference>